<dbReference type="PROSITE" id="PS50987">
    <property type="entry name" value="HTH_ARSR_2"/>
    <property type="match status" value="2"/>
</dbReference>
<reference evidence="5" key="1">
    <citation type="submission" date="2020-10" db="EMBL/GenBank/DDBJ databases">
        <authorList>
            <person name="Gilroy R."/>
        </authorList>
    </citation>
    <scope>NUCLEOTIDE SEQUENCE</scope>
    <source>
        <strain evidence="5">B1-16210</strain>
    </source>
</reference>
<dbReference type="CDD" id="cd00090">
    <property type="entry name" value="HTH_ARSR"/>
    <property type="match status" value="2"/>
</dbReference>
<dbReference type="PANTHER" id="PTHR43132:SF6">
    <property type="entry name" value="HTH-TYPE TRANSCRIPTIONAL REPRESSOR CZRA"/>
    <property type="match status" value="1"/>
</dbReference>
<dbReference type="InterPro" id="IPR011991">
    <property type="entry name" value="ArsR-like_HTH"/>
</dbReference>
<dbReference type="SMART" id="SM00418">
    <property type="entry name" value="HTH_ARSR"/>
    <property type="match status" value="2"/>
</dbReference>
<comment type="caution">
    <text evidence="5">The sequence shown here is derived from an EMBL/GenBank/DDBJ whole genome shotgun (WGS) entry which is preliminary data.</text>
</comment>
<dbReference type="PRINTS" id="PR00778">
    <property type="entry name" value="HTHARSR"/>
</dbReference>
<dbReference type="Pfam" id="PF01022">
    <property type="entry name" value="HTH_5"/>
    <property type="match status" value="2"/>
</dbReference>
<dbReference type="AlphaFoldDB" id="A0A940DF15"/>
<name>A0A940DF15_9PROT</name>
<dbReference type="InterPro" id="IPR001845">
    <property type="entry name" value="HTH_ArsR_DNA-bd_dom"/>
</dbReference>
<dbReference type="GO" id="GO:0003700">
    <property type="term" value="F:DNA-binding transcription factor activity"/>
    <property type="evidence" value="ECO:0007669"/>
    <property type="project" value="InterPro"/>
</dbReference>
<keyword evidence="1" id="KW-0805">Transcription regulation</keyword>
<feature type="domain" description="HTH arsR-type" evidence="4">
    <location>
        <begin position="15"/>
        <end position="110"/>
    </location>
</feature>
<dbReference type="GO" id="GO:0003677">
    <property type="term" value="F:DNA binding"/>
    <property type="evidence" value="ECO:0007669"/>
    <property type="project" value="UniProtKB-KW"/>
</dbReference>
<dbReference type="PANTHER" id="PTHR43132">
    <property type="entry name" value="ARSENICAL RESISTANCE OPERON REPRESSOR ARSR-RELATED"/>
    <property type="match status" value="1"/>
</dbReference>
<dbReference type="InterPro" id="IPR036390">
    <property type="entry name" value="WH_DNA-bd_sf"/>
</dbReference>
<feature type="domain" description="HTH arsR-type" evidence="4">
    <location>
        <begin position="124"/>
        <end position="219"/>
    </location>
</feature>
<dbReference type="SUPFAM" id="SSF46785">
    <property type="entry name" value="Winged helix' DNA-binding domain"/>
    <property type="match status" value="2"/>
</dbReference>
<reference evidence="5" key="2">
    <citation type="journal article" date="2021" name="PeerJ">
        <title>Extensive microbial diversity within the chicken gut microbiome revealed by metagenomics and culture.</title>
        <authorList>
            <person name="Gilroy R."/>
            <person name="Ravi A."/>
            <person name="Getino M."/>
            <person name="Pursley I."/>
            <person name="Horton D.L."/>
            <person name="Alikhan N.F."/>
            <person name="Baker D."/>
            <person name="Gharbi K."/>
            <person name="Hall N."/>
            <person name="Watson M."/>
            <person name="Adriaenssens E.M."/>
            <person name="Foster-Nyarko E."/>
            <person name="Jarju S."/>
            <person name="Secka A."/>
            <person name="Antonio M."/>
            <person name="Oren A."/>
            <person name="Chaudhuri R.R."/>
            <person name="La Ragione R."/>
            <person name="Hildebrand F."/>
            <person name="Pallen M.J."/>
        </authorList>
    </citation>
    <scope>NUCLEOTIDE SEQUENCE</scope>
    <source>
        <strain evidence="5">B1-16210</strain>
    </source>
</reference>
<dbReference type="EMBL" id="JADINE010000042">
    <property type="protein sequence ID" value="MBO8407495.1"/>
    <property type="molecule type" value="Genomic_DNA"/>
</dbReference>
<dbReference type="Gene3D" id="1.10.10.10">
    <property type="entry name" value="Winged helix-like DNA-binding domain superfamily/Winged helix DNA-binding domain"/>
    <property type="match status" value="2"/>
</dbReference>
<keyword evidence="3" id="KW-0804">Transcription</keyword>
<proteinExistence type="predicted"/>
<dbReference type="InterPro" id="IPR036388">
    <property type="entry name" value="WH-like_DNA-bd_sf"/>
</dbReference>
<evidence type="ECO:0000259" key="4">
    <source>
        <dbReference type="PROSITE" id="PS50987"/>
    </source>
</evidence>
<accession>A0A940DF15</accession>
<dbReference type="Proteomes" id="UP000721442">
    <property type="component" value="Unassembled WGS sequence"/>
</dbReference>
<dbReference type="InterPro" id="IPR051011">
    <property type="entry name" value="Metal_resp_trans_reg"/>
</dbReference>
<dbReference type="NCBIfam" id="NF033788">
    <property type="entry name" value="HTH_metalloreg"/>
    <property type="match status" value="1"/>
</dbReference>
<evidence type="ECO:0000256" key="2">
    <source>
        <dbReference type="ARBA" id="ARBA00023125"/>
    </source>
</evidence>
<evidence type="ECO:0000313" key="6">
    <source>
        <dbReference type="Proteomes" id="UP000721442"/>
    </source>
</evidence>
<evidence type="ECO:0000256" key="1">
    <source>
        <dbReference type="ARBA" id="ARBA00023015"/>
    </source>
</evidence>
<gene>
    <name evidence="5" type="ORF">IAC77_03495</name>
</gene>
<sequence length="222" mass="25715">MSKTKLSDVKIKCILPPEIMERAVRGLTYIAHPLRLRILEYLDVYGMSSVSAIANGVGAEQMIISQSLRKMRESELVRTHRRGIFVYYEICRDYPASIFVCIRKLFGHMTDQFKFLRAGYKEVLPTDYTTMVANRIKLFANFDKLRILEYLTYHGESCVSEIVNNTGITQIKVSQYLKKLSDDDFVKSRRDGRRIYYEITPGVHKTTIGCIHKRYDNCGGNF</sequence>
<evidence type="ECO:0000256" key="3">
    <source>
        <dbReference type="ARBA" id="ARBA00023163"/>
    </source>
</evidence>
<organism evidence="5 6">
    <name type="scientific">Candidatus Enterousia excrementavium</name>
    <dbReference type="NCBI Taxonomy" id="2840789"/>
    <lineage>
        <taxon>Bacteria</taxon>
        <taxon>Pseudomonadati</taxon>
        <taxon>Pseudomonadota</taxon>
        <taxon>Alphaproteobacteria</taxon>
        <taxon>Candidatus Enterousia</taxon>
    </lineage>
</organism>
<protein>
    <submittedName>
        <fullName evidence="5">Transcriptional regulator</fullName>
    </submittedName>
</protein>
<evidence type="ECO:0000313" key="5">
    <source>
        <dbReference type="EMBL" id="MBO8407495.1"/>
    </source>
</evidence>
<keyword evidence="2" id="KW-0238">DNA-binding</keyword>